<protein>
    <recommendedName>
        <fullName evidence="2">Transglutaminase-like domain-containing protein</fullName>
    </recommendedName>
</protein>
<dbReference type="Pfam" id="PF01841">
    <property type="entry name" value="Transglut_core"/>
    <property type="match status" value="1"/>
</dbReference>
<feature type="domain" description="Transglutaminase-like" evidence="2">
    <location>
        <begin position="639"/>
        <end position="706"/>
    </location>
</feature>
<dbReference type="Gene3D" id="3.10.620.30">
    <property type="match status" value="1"/>
</dbReference>
<dbReference type="SMART" id="SM00460">
    <property type="entry name" value="TGc"/>
    <property type="match status" value="1"/>
</dbReference>
<name>A0A448ZXG2_METOS</name>
<evidence type="ECO:0000259" key="2">
    <source>
        <dbReference type="SMART" id="SM00460"/>
    </source>
</evidence>
<dbReference type="KEGG" id="mob:NCTC10112_00540"/>
<evidence type="ECO:0000256" key="1">
    <source>
        <dbReference type="SAM" id="SignalP"/>
    </source>
</evidence>
<dbReference type="RefSeq" id="WP_022935720.1">
    <property type="nucleotide sequence ID" value="NZ_LR214940.1"/>
</dbReference>
<feature type="signal peptide" evidence="1">
    <location>
        <begin position="1"/>
        <end position="21"/>
    </location>
</feature>
<keyword evidence="4" id="KW-1185">Reference proteome</keyword>
<keyword evidence="1" id="KW-0732">Signal</keyword>
<sequence length="763" mass="88104">MKNSKKVVSILALSSTLLAPALTMSSLFNGCNLFSNEEDKKNSESEIIKTLTNNFTVLYSPIPAQKNFNEINSADFKLTVSETFKNLISFNSGLKIEDINESEKLATVSFKVTYKDNVYTIKKDVLLKTSTEINLSNLLNKINISIKNLNVSQYGTKKVNDINDKDILATLPSADANITITNIERKRIEGKILVSIKLTSEINNKEFVIKVVELNGFIKENNLKSASLNELLKEANIISRSHSDLATAKYLNKPLYQLGNYNIETNTEAPKLPFSIVADEDKYSLEYYSKQNASVNIVDKYAKSFGILYPYMRKVSKYIKVSSDFDKAIASDFRMGNYFKKLMLDAQTVLESYENNFNIILQNYINTKPYYGQNADIQWESQYYSLLNNLKKNTKTLEDIIKFERAYNLLRTNSNYSYYADANDRQNKENNLLINKRSKFEELNKLKNIFKNRKSVPGMKLPFEEDLFYINTLPDNLTNWFRQYINNSFVDKFENWTEAQKINQFNFVSYELELARFLYVAAGEGYYETLSLLGAFNIPTNADKNPINHTFNLNITKFNFRYSSNENMSEANVQSHEQELNNFVLNKINQIIDRRWTDLQKVEAVHNYILWKMEYENSQTNINKYQNSLGLSLADPYNIVKNGKIVCDGYARIFVKFMYHLGIPARYIGGLSFDPYNPSGGQPHAWNEVWLDLGDGGKWYPLDLTNSDTSTGQEGYSYRYFLKNKDSKNIAFSQTHKIDSVQHIFYSDKPKPISQDILDLFYE</sequence>
<feature type="chain" id="PRO_5019168837" description="Transglutaminase-like domain-containing protein" evidence="1">
    <location>
        <begin position="22"/>
        <end position="763"/>
    </location>
</feature>
<dbReference type="PANTHER" id="PTHR33490">
    <property type="entry name" value="BLR5614 PROTEIN-RELATED"/>
    <property type="match status" value="1"/>
</dbReference>
<evidence type="ECO:0000313" key="3">
    <source>
        <dbReference type="EMBL" id="VEU55945.1"/>
    </source>
</evidence>
<organism evidence="3 4">
    <name type="scientific">Metamycoplasma orale</name>
    <name type="common">Mycoplasma orale</name>
    <dbReference type="NCBI Taxonomy" id="2121"/>
    <lineage>
        <taxon>Bacteria</taxon>
        <taxon>Bacillati</taxon>
        <taxon>Mycoplasmatota</taxon>
        <taxon>Mycoplasmoidales</taxon>
        <taxon>Metamycoplasmataceae</taxon>
        <taxon>Metamycoplasma</taxon>
    </lineage>
</organism>
<dbReference type="InterPro" id="IPR002931">
    <property type="entry name" value="Transglutaminase-like"/>
</dbReference>
<gene>
    <name evidence="3" type="ORF">NCTC10112_00540</name>
</gene>
<dbReference type="SUPFAM" id="SSF54001">
    <property type="entry name" value="Cysteine proteinases"/>
    <property type="match status" value="1"/>
</dbReference>
<dbReference type="OrthoDB" id="393809at2"/>
<evidence type="ECO:0000313" key="4">
    <source>
        <dbReference type="Proteomes" id="UP000290482"/>
    </source>
</evidence>
<accession>A0A448ZXG2</accession>
<dbReference type="InterPro" id="IPR038765">
    <property type="entry name" value="Papain-like_cys_pep_sf"/>
</dbReference>
<dbReference type="AlphaFoldDB" id="A0A448ZXG2"/>
<dbReference type="EMBL" id="LR214940">
    <property type="protein sequence ID" value="VEU55945.1"/>
    <property type="molecule type" value="Genomic_DNA"/>
</dbReference>
<reference evidence="3 4" key="1">
    <citation type="submission" date="2019-01" db="EMBL/GenBank/DDBJ databases">
        <authorList>
            <consortium name="Pathogen Informatics"/>
        </authorList>
    </citation>
    <scope>NUCLEOTIDE SEQUENCE [LARGE SCALE GENOMIC DNA]</scope>
    <source>
        <strain evidence="3 4">NCTC10112</strain>
    </source>
</reference>
<proteinExistence type="predicted"/>
<dbReference type="Proteomes" id="UP000290482">
    <property type="component" value="Chromosome"/>
</dbReference>